<feature type="domain" description="NADPH-dependent FMN reductase-like" evidence="1">
    <location>
        <begin position="5"/>
        <end position="149"/>
    </location>
</feature>
<name>A0A1M4MW88_9RHOB</name>
<dbReference type="SUPFAM" id="SSF52218">
    <property type="entry name" value="Flavoproteins"/>
    <property type="match status" value="1"/>
</dbReference>
<dbReference type="Proteomes" id="UP000184085">
    <property type="component" value="Unassembled WGS sequence"/>
</dbReference>
<gene>
    <name evidence="2" type="ORF">KARMA_0983</name>
</gene>
<dbReference type="EMBL" id="FMJB01000040">
    <property type="protein sequence ID" value="SCM66801.1"/>
    <property type="molecule type" value="Genomic_DNA"/>
</dbReference>
<dbReference type="InterPro" id="IPR029039">
    <property type="entry name" value="Flavoprotein-like_sf"/>
</dbReference>
<dbReference type="PANTHER" id="PTHR30543">
    <property type="entry name" value="CHROMATE REDUCTASE"/>
    <property type="match status" value="1"/>
</dbReference>
<dbReference type="Pfam" id="PF03358">
    <property type="entry name" value="FMN_red"/>
    <property type="match status" value="1"/>
</dbReference>
<dbReference type="InterPro" id="IPR005025">
    <property type="entry name" value="FMN_Rdtase-like_dom"/>
</dbReference>
<dbReference type="AlphaFoldDB" id="A0A1M4MW88"/>
<evidence type="ECO:0000313" key="3">
    <source>
        <dbReference type="Proteomes" id="UP000184085"/>
    </source>
</evidence>
<accession>A0A1M4MW88</accession>
<dbReference type="RefSeq" id="WP_072704903.1">
    <property type="nucleotide sequence ID" value="NZ_FMJB01000040.1"/>
</dbReference>
<dbReference type="GO" id="GO:0005829">
    <property type="term" value="C:cytosol"/>
    <property type="evidence" value="ECO:0007669"/>
    <property type="project" value="TreeGrafter"/>
</dbReference>
<sequence>MSDSTILLLSGSLRKGSYNRMLLAEAKRVYGDATFLEGDLKLPLYDGDDEEANGVPGAVTTLADQIAQADAVILSSPEYNKGITGVLKNALDWLSRTKTNPLADKPVLVMSANMGRTGGESGQLMTRTCLVPHQARVIPGPLLTIAQAHEAFDDDGHLKNEMSQKMLSGLIDRLKKEIALG</sequence>
<proteinExistence type="predicted"/>
<dbReference type="GO" id="GO:0010181">
    <property type="term" value="F:FMN binding"/>
    <property type="evidence" value="ECO:0007669"/>
    <property type="project" value="TreeGrafter"/>
</dbReference>
<keyword evidence="3" id="KW-1185">Reference proteome</keyword>
<evidence type="ECO:0000313" key="2">
    <source>
        <dbReference type="EMBL" id="SCM66801.1"/>
    </source>
</evidence>
<evidence type="ECO:0000259" key="1">
    <source>
        <dbReference type="Pfam" id="PF03358"/>
    </source>
</evidence>
<dbReference type="PANTHER" id="PTHR30543:SF21">
    <property type="entry name" value="NAD(P)H-DEPENDENT FMN REDUCTASE LOT6"/>
    <property type="match status" value="1"/>
</dbReference>
<reference evidence="3" key="1">
    <citation type="submission" date="2016-09" db="EMBL/GenBank/DDBJ databases">
        <authorList>
            <person name="Wibberg D."/>
        </authorList>
    </citation>
    <scope>NUCLEOTIDE SEQUENCE [LARGE SCALE GENOMIC DNA]</scope>
</reference>
<dbReference type="InterPro" id="IPR050712">
    <property type="entry name" value="NAD(P)H-dep_reductase"/>
</dbReference>
<dbReference type="GO" id="GO:0016491">
    <property type="term" value="F:oxidoreductase activity"/>
    <property type="evidence" value="ECO:0007669"/>
    <property type="project" value="InterPro"/>
</dbReference>
<protein>
    <submittedName>
        <fullName evidence="2">NADPH-dependent FMN reductase</fullName>
    </submittedName>
</protein>
<organism evidence="2 3">
    <name type="scientific">Donghicola eburneus</name>
    <dbReference type="NCBI Taxonomy" id="393278"/>
    <lineage>
        <taxon>Bacteria</taxon>
        <taxon>Pseudomonadati</taxon>
        <taxon>Pseudomonadota</taxon>
        <taxon>Alphaproteobacteria</taxon>
        <taxon>Rhodobacterales</taxon>
        <taxon>Roseobacteraceae</taxon>
        <taxon>Donghicola</taxon>
    </lineage>
</organism>
<dbReference type="Gene3D" id="3.40.50.360">
    <property type="match status" value="1"/>
</dbReference>